<evidence type="ECO:0000256" key="1">
    <source>
        <dbReference type="SAM" id="MobiDB-lite"/>
    </source>
</evidence>
<dbReference type="EMBL" id="VNKQ01000002">
    <property type="protein sequence ID" value="KAG0653068.1"/>
    <property type="molecule type" value="Genomic_DNA"/>
</dbReference>
<feature type="compositionally biased region" description="Basic and acidic residues" evidence="1">
    <location>
        <begin position="81"/>
        <end position="91"/>
    </location>
</feature>
<feature type="region of interest" description="Disordered" evidence="1">
    <location>
        <begin position="1"/>
        <end position="23"/>
    </location>
</feature>
<reference evidence="3" key="1">
    <citation type="submission" date="2019-07" db="EMBL/GenBank/DDBJ databases">
        <title>Hyphodiscus hymeniophilus genome sequencing and assembly.</title>
        <authorList>
            <person name="Kramer G."/>
            <person name="Nodwell J."/>
        </authorList>
    </citation>
    <scope>NUCLEOTIDE SEQUENCE</scope>
    <source>
        <strain evidence="3">ATCC 34498</strain>
    </source>
</reference>
<organism evidence="3 4">
    <name type="scientific">Hyphodiscus hymeniophilus</name>
    <dbReference type="NCBI Taxonomy" id="353542"/>
    <lineage>
        <taxon>Eukaryota</taxon>
        <taxon>Fungi</taxon>
        <taxon>Dikarya</taxon>
        <taxon>Ascomycota</taxon>
        <taxon>Pezizomycotina</taxon>
        <taxon>Leotiomycetes</taxon>
        <taxon>Helotiales</taxon>
        <taxon>Hyphodiscaceae</taxon>
        <taxon>Hyphodiscus</taxon>
    </lineage>
</organism>
<dbReference type="OrthoDB" id="3692311at2759"/>
<feature type="compositionally biased region" description="Acidic residues" evidence="1">
    <location>
        <begin position="153"/>
        <end position="169"/>
    </location>
</feature>
<evidence type="ECO:0000313" key="3">
    <source>
        <dbReference type="EMBL" id="KAG0653068.1"/>
    </source>
</evidence>
<feature type="compositionally biased region" description="Basic and acidic residues" evidence="1">
    <location>
        <begin position="226"/>
        <end position="237"/>
    </location>
</feature>
<protein>
    <submittedName>
        <fullName evidence="3">Uncharacterized protein</fullName>
    </submittedName>
</protein>
<dbReference type="Proteomes" id="UP000785200">
    <property type="component" value="Unassembled WGS sequence"/>
</dbReference>
<dbReference type="AlphaFoldDB" id="A0A9P7B0R0"/>
<keyword evidence="4" id="KW-1185">Reference proteome</keyword>
<keyword evidence="2" id="KW-0812">Transmembrane</keyword>
<keyword evidence="2" id="KW-0472">Membrane</keyword>
<sequence>MSEPAITATKTTEAPVKAASTAPDGYKIVKVRKPDGTIVKVRRPIAKIENPSTAPPSKAVEKETDQLPSSSKPNEAAVKPVRTEEVSKDAAEVSTGMKTSKSESVKPSVPPPVHASKLETAAKSYRIFHKVHRVHQHASMLVSAFDPYSDVGDLQDGDEYVESDSDNDSDSGRSDTRDSLDDDDNDRNQQSTATGAPGVANAGPRVNAKRGTGTAQTKGASAIKTGRPEISVREMPAEKSSSIETDPIVREKELLDGGDLEAADASPHSPRTLFKRSVDWTTLIVWTLVILLPLLFIGEPSNPQNIKALAIATACLKGKPADDYSGYGYAMAHATKFGITAWPIIFAGILAQTLKACATYRVERGIRLLTLEQLISSHSVSSALKQPFVLRRINWITLGLLALWGLSPLGSQAMQYTTHTRSNEQSDDTTVYYLNTLQNNLALEVDYGTNETKESAENAYSDSMAVLYAAVFQPQSQYQPSGSDPWGNPLVPKFEALAEAAGSSEGWIEVDQVIYDRSTDYNTTDFYSSFYSSYYGIPIAEFDAYDGNWTFTMRSSYLHFETLFLNASTLAELSVLGFDPSDDDVYSETLNGSLHNGNKTWAYASLSFTQYFVDSNVSCSYSNCTVLSVRNATGSPTDMYGFVDEFLKASDTGLDSYPELGDTIHSATEIYIASPANVTVPGAGNYCDIPSVDLGTFTDRFGYLMNTFYSTGFTHSYSSGTINTTGTIELFNEDGNQYTANLTLPANATRKYTDYEAPDIYVINWGWLSVFGICTIILLLIAIAGVVLEMRTIRSDVLSFASSVARHSKYIKLPASDETMSRAEKARMLGDTVVIMQDARPSAGVGKIVLGTASEGAERLRPGRQYR</sequence>
<name>A0A9P7B0R0_9HELO</name>
<feature type="region of interest" description="Disordered" evidence="1">
    <location>
        <begin position="42"/>
        <end position="114"/>
    </location>
</feature>
<evidence type="ECO:0000313" key="4">
    <source>
        <dbReference type="Proteomes" id="UP000785200"/>
    </source>
</evidence>
<keyword evidence="2" id="KW-1133">Transmembrane helix</keyword>
<accession>A0A9P7B0R0</accession>
<feature type="region of interest" description="Disordered" evidence="1">
    <location>
        <begin position="150"/>
        <end position="244"/>
    </location>
</feature>
<evidence type="ECO:0000256" key="2">
    <source>
        <dbReference type="SAM" id="Phobius"/>
    </source>
</evidence>
<comment type="caution">
    <text evidence="3">The sequence shown here is derived from an EMBL/GenBank/DDBJ whole genome shotgun (WGS) entry which is preliminary data.</text>
</comment>
<gene>
    <name evidence="3" type="ORF">D0Z07_0373</name>
</gene>
<feature type="transmembrane region" description="Helical" evidence="2">
    <location>
        <begin position="765"/>
        <end position="788"/>
    </location>
</feature>
<feature type="compositionally biased region" description="Basic and acidic residues" evidence="1">
    <location>
        <begin position="170"/>
        <end position="179"/>
    </location>
</feature>
<proteinExistence type="predicted"/>